<evidence type="ECO:0000259" key="2">
    <source>
        <dbReference type="Pfam" id="PF08718"/>
    </source>
</evidence>
<keyword evidence="1" id="KW-0813">Transport</keyword>
<dbReference type="GO" id="GO:0016020">
    <property type="term" value="C:membrane"/>
    <property type="evidence" value="ECO:0007669"/>
    <property type="project" value="TreeGrafter"/>
</dbReference>
<dbReference type="EMBL" id="OU895879">
    <property type="protein sequence ID" value="CAG9808497.1"/>
    <property type="molecule type" value="Genomic_DNA"/>
</dbReference>
<proteinExistence type="predicted"/>
<evidence type="ECO:0000313" key="3">
    <source>
        <dbReference type="EMBL" id="CAG9808497.1"/>
    </source>
</evidence>
<protein>
    <recommendedName>
        <fullName evidence="2">Glycolipid transfer protein domain-containing protein</fullName>
    </recommendedName>
</protein>
<name>A0A9N9S2E3_9DIPT</name>
<evidence type="ECO:0000313" key="4">
    <source>
        <dbReference type="Proteomes" id="UP001153620"/>
    </source>
</evidence>
<evidence type="ECO:0000256" key="1">
    <source>
        <dbReference type="ARBA" id="ARBA00022448"/>
    </source>
</evidence>
<dbReference type="Proteomes" id="UP001153620">
    <property type="component" value="Chromosome 3"/>
</dbReference>
<reference evidence="3" key="2">
    <citation type="submission" date="2022-10" db="EMBL/GenBank/DDBJ databases">
        <authorList>
            <consortium name="ENA_rothamsted_submissions"/>
            <consortium name="culmorum"/>
            <person name="King R."/>
        </authorList>
    </citation>
    <scope>NUCLEOTIDE SEQUENCE</scope>
</reference>
<dbReference type="OrthoDB" id="205255at2759"/>
<dbReference type="PANTHER" id="PTHR10219:SF25">
    <property type="entry name" value="PLECKSTRIN HOMOLOGY DOMAIN-CONTAINING FAMILY A MEMBER 8"/>
    <property type="match status" value="1"/>
</dbReference>
<reference evidence="3" key="1">
    <citation type="submission" date="2022-01" db="EMBL/GenBank/DDBJ databases">
        <authorList>
            <person name="King R."/>
        </authorList>
    </citation>
    <scope>NUCLEOTIDE SEQUENCE</scope>
</reference>
<feature type="domain" description="Glycolipid transfer protein" evidence="2">
    <location>
        <begin position="24"/>
        <end position="160"/>
    </location>
</feature>
<dbReference type="Gene3D" id="1.10.3520.10">
    <property type="entry name" value="Glycolipid transfer protein"/>
    <property type="match status" value="1"/>
</dbReference>
<keyword evidence="4" id="KW-1185">Reference proteome</keyword>
<dbReference type="SUPFAM" id="SSF110004">
    <property type="entry name" value="Glycolipid transfer protein, GLTP"/>
    <property type="match status" value="1"/>
</dbReference>
<dbReference type="Pfam" id="PF08718">
    <property type="entry name" value="GLTP"/>
    <property type="match status" value="1"/>
</dbReference>
<accession>A0A9N9S2E3</accession>
<dbReference type="PANTHER" id="PTHR10219">
    <property type="entry name" value="GLYCOLIPID TRANSFER PROTEIN-RELATED"/>
    <property type="match status" value="1"/>
</dbReference>
<dbReference type="AlphaFoldDB" id="A0A9N9S2E3"/>
<dbReference type="InterPro" id="IPR036497">
    <property type="entry name" value="GLTP_sf"/>
</dbReference>
<dbReference type="InterPro" id="IPR014830">
    <property type="entry name" value="Glycolipid_transfer_prot_dom"/>
</dbReference>
<organism evidence="3 4">
    <name type="scientific">Chironomus riparius</name>
    <dbReference type="NCBI Taxonomy" id="315576"/>
    <lineage>
        <taxon>Eukaryota</taxon>
        <taxon>Metazoa</taxon>
        <taxon>Ecdysozoa</taxon>
        <taxon>Arthropoda</taxon>
        <taxon>Hexapoda</taxon>
        <taxon>Insecta</taxon>
        <taxon>Pterygota</taxon>
        <taxon>Neoptera</taxon>
        <taxon>Endopterygota</taxon>
        <taxon>Diptera</taxon>
        <taxon>Nematocera</taxon>
        <taxon>Chironomoidea</taxon>
        <taxon>Chironomidae</taxon>
        <taxon>Chironominae</taxon>
        <taxon>Chironomus</taxon>
    </lineage>
</organism>
<dbReference type="GO" id="GO:1902387">
    <property type="term" value="F:ceramide 1-phosphate binding"/>
    <property type="evidence" value="ECO:0007669"/>
    <property type="project" value="TreeGrafter"/>
</dbReference>
<dbReference type="GO" id="GO:0005829">
    <property type="term" value="C:cytosol"/>
    <property type="evidence" value="ECO:0007669"/>
    <property type="project" value="TreeGrafter"/>
</dbReference>
<gene>
    <name evidence="3" type="ORF">CHIRRI_LOCUS11336</name>
</gene>
<dbReference type="GO" id="GO:1902388">
    <property type="term" value="F:ceramide 1-phosphate transfer activity"/>
    <property type="evidence" value="ECO:0007669"/>
    <property type="project" value="TreeGrafter"/>
</dbReference>
<sequence length="202" mass="23808">MSAPRLKLADLKGFPENVEEDGKIKTVEFIDASNEIVAVIEKFGKLFTPIVMDMRGNSSQLFDLYQKDVKNWEFIEDMILTAPELNSRSWLLWLKRALELIERFFYYVITDPNIIAQKSDSLQPMIVRAYNEVLKPYHGFLLQQTFSMLNRWIPNRKTLLGVDEYFEDNIKHLQILMPRMRKHIDKVDIFLKQNGFDDTSKV</sequence>